<dbReference type="GO" id="GO:0016779">
    <property type="term" value="F:nucleotidyltransferase activity"/>
    <property type="evidence" value="ECO:0007669"/>
    <property type="project" value="UniProtKB-KW"/>
</dbReference>
<evidence type="ECO:0000313" key="3">
    <source>
        <dbReference type="Proteomes" id="UP000540412"/>
    </source>
</evidence>
<dbReference type="InterPro" id="IPR045886">
    <property type="entry name" value="ThiF/MoeB/HesA"/>
</dbReference>
<gene>
    <name evidence="2" type="ORF">BJY24_000928</name>
</gene>
<keyword evidence="3" id="KW-1185">Reference proteome</keyword>
<protein>
    <submittedName>
        <fullName evidence="2">Molybdopterin/thiamine biosynthesis adenylyltransferase</fullName>
    </submittedName>
</protein>
<dbReference type="RefSeq" id="WP_218003551.1">
    <property type="nucleotide sequence ID" value="NZ_JACHIT010000001.1"/>
</dbReference>
<dbReference type="GO" id="GO:0008641">
    <property type="term" value="F:ubiquitin-like modifier activating enzyme activity"/>
    <property type="evidence" value="ECO:0007669"/>
    <property type="project" value="InterPro"/>
</dbReference>
<dbReference type="Pfam" id="PF00899">
    <property type="entry name" value="ThiF"/>
    <property type="match status" value="1"/>
</dbReference>
<dbReference type="SUPFAM" id="SSF69572">
    <property type="entry name" value="Activating enzymes of the ubiquitin-like proteins"/>
    <property type="match status" value="1"/>
</dbReference>
<reference evidence="2 3" key="1">
    <citation type="submission" date="2020-08" db="EMBL/GenBank/DDBJ databases">
        <title>Sequencing the genomes of 1000 actinobacteria strains.</title>
        <authorList>
            <person name="Klenk H.-P."/>
        </authorList>
    </citation>
    <scope>NUCLEOTIDE SEQUENCE [LARGE SCALE GENOMIC DNA]</scope>
    <source>
        <strain evidence="2 3">DSM 43582</strain>
    </source>
</reference>
<dbReference type="GO" id="GO:0004792">
    <property type="term" value="F:thiosulfate-cyanide sulfurtransferase activity"/>
    <property type="evidence" value="ECO:0007669"/>
    <property type="project" value="TreeGrafter"/>
</dbReference>
<dbReference type="GO" id="GO:0005737">
    <property type="term" value="C:cytoplasm"/>
    <property type="evidence" value="ECO:0007669"/>
    <property type="project" value="TreeGrafter"/>
</dbReference>
<dbReference type="InterPro" id="IPR035985">
    <property type="entry name" value="Ubiquitin-activating_enz"/>
</dbReference>
<dbReference type="InterPro" id="IPR000594">
    <property type="entry name" value="ThiF_NAD_FAD-bd"/>
</dbReference>
<keyword evidence="2" id="KW-0808">Transferase</keyword>
<proteinExistence type="predicted"/>
<evidence type="ECO:0000313" key="2">
    <source>
        <dbReference type="EMBL" id="MBB5912061.1"/>
    </source>
</evidence>
<name>A0A7W9UGG4_9NOCA</name>
<dbReference type="PANTHER" id="PTHR10953:SF102">
    <property type="entry name" value="ADENYLYLTRANSFERASE AND SULFURTRANSFERASE MOCS3"/>
    <property type="match status" value="1"/>
</dbReference>
<evidence type="ECO:0000259" key="1">
    <source>
        <dbReference type="Pfam" id="PF00899"/>
    </source>
</evidence>
<feature type="domain" description="THIF-type NAD/FAD binding fold" evidence="1">
    <location>
        <begin position="135"/>
        <end position="343"/>
    </location>
</feature>
<sequence length="384" mass="40788">MNPPVLVSDLLRPRIKPQHAVYRTIDGNVRLGATVAGIGVEIEDAGGWVWTLLGALDGTRSLAEATATVISAHPTVTESEIVGATRQLLEAGFLEDADVAIPEQLPARHRERYSRGAALLNWIDRSPRRSPWDIQVGLSRSRVLLIGVGGVGGTVAQGLVASGVGQLHCVDDDTVELSNLNRQILYREDDLGRPKVDAALGHLRALNSDVGITGEQLRVGDTGDIIELLRPGYDLLVCGADQPRAIRRWANRACARAAVPWVTGGYHGPLVSACVHVPGRGACWECLHDQEVEQADTRLPAGVPQDGLQPRLPWNPANAVTAGITGNLVTYLALAVLTDAPPVEPGFRLGMNLAVPGESIIERYPPRPDCPICGDAAGPGDATA</sequence>
<dbReference type="PANTHER" id="PTHR10953">
    <property type="entry name" value="UBIQUITIN-ACTIVATING ENZYME E1"/>
    <property type="match status" value="1"/>
</dbReference>
<keyword evidence="2" id="KW-0548">Nucleotidyltransferase</keyword>
<dbReference type="EMBL" id="JACHIT010000001">
    <property type="protein sequence ID" value="MBB5912061.1"/>
    <property type="molecule type" value="Genomic_DNA"/>
</dbReference>
<dbReference type="Gene3D" id="3.40.50.720">
    <property type="entry name" value="NAD(P)-binding Rossmann-like Domain"/>
    <property type="match status" value="1"/>
</dbReference>
<comment type="caution">
    <text evidence="2">The sequence shown here is derived from an EMBL/GenBank/DDBJ whole genome shotgun (WGS) entry which is preliminary data.</text>
</comment>
<accession>A0A7W9UGG4</accession>
<dbReference type="AlphaFoldDB" id="A0A7W9UGG4"/>
<organism evidence="2 3">
    <name type="scientific">Nocardia transvalensis</name>
    <dbReference type="NCBI Taxonomy" id="37333"/>
    <lineage>
        <taxon>Bacteria</taxon>
        <taxon>Bacillati</taxon>
        <taxon>Actinomycetota</taxon>
        <taxon>Actinomycetes</taxon>
        <taxon>Mycobacteriales</taxon>
        <taxon>Nocardiaceae</taxon>
        <taxon>Nocardia</taxon>
    </lineage>
</organism>
<dbReference type="Proteomes" id="UP000540412">
    <property type="component" value="Unassembled WGS sequence"/>
</dbReference>